<dbReference type="InterPro" id="IPR000917">
    <property type="entry name" value="Sulfatase_N"/>
</dbReference>
<evidence type="ECO:0000256" key="3">
    <source>
        <dbReference type="ARBA" id="ARBA00022475"/>
    </source>
</evidence>
<dbReference type="GO" id="GO:0005886">
    <property type="term" value="C:plasma membrane"/>
    <property type="evidence" value="ECO:0007669"/>
    <property type="project" value="UniProtKB-SubCell"/>
</dbReference>
<evidence type="ECO:0000256" key="6">
    <source>
        <dbReference type="ARBA" id="ARBA00023136"/>
    </source>
</evidence>
<dbReference type="AlphaFoldDB" id="A0A6G7WG25"/>
<keyword evidence="4 7" id="KW-0812">Transmembrane</keyword>
<feature type="transmembrane region" description="Helical" evidence="7">
    <location>
        <begin position="12"/>
        <end position="32"/>
    </location>
</feature>
<dbReference type="Pfam" id="PF00884">
    <property type="entry name" value="Sulfatase"/>
    <property type="match status" value="1"/>
</dbReference>
<dbReference type="InterPro" id="IPR017850">
    <property type="entry name" value="Alkaline_phosphatase_core_sf"/>
</dbReference>
<feature type="domain" description="Sulfatase N-terminal" evidence="8">
    <location>
        <begin position="256"/>
        <end position="538"/>
    </location>
</feature>
<protein>
    <submittedName>
        <fullName evidence="9">Sulfatase-like hydrolase/transferase</fullName>
    </submittedName>
</protein>
<sequence length="608" mass="70171">MELQKTLKNSAITIIVGAIISILSVFILQFIYFGYDFERTIVFFDYQTRLNLLQSAVVFVLFLWFYFLTTSKLITSVLILITSIIIGIANEQKILFRSEPVYPSDVHFIKDIPFLFEMVDVKIGVIFIGLAFFILSVFIVYLKKRKKKSRNKFHYIFRISGLALTSLALLYVNQFNQPGNKVKDIFSSHAHWISYSQHNNYRDNGVVSGLLYNLKSPAVDKPVTYNRETIEEIYEKYAKVADSINEERSGLLEDYNLIFVMNETFSDPLLIDGIEISEDPIPFFREMSEQHLTGMSLSQGYGGGTANIEFEALTSISLEPLTPTITTPFIQLSNQISEFPKITDVAKKSGHFLTAIHPYNSSMYKRKDNYKALGFEKIIFEEDLKAIERIDQNNFISDKTAYTEVLETLTESNQKDFIHVVTMNNHKPHVNKYDQVEFKVEGAPYNLEVAHYAKGIQHSDKEFADFTKELDKHDEKTIVVFWGDHLPSFYGEYLFNLNGHLTMHETPLLFYTNFEGNKSDIGTISPIFFINHILEMTNSKVTPFTALLGQLEKVLPAFEKGIYLERETYQKTLREELRPSVQLTLKDYETILYDITTGKNYSKELGFY</sequence>
<dbReference type="Gene3D" id="3.40.720.10">
    <property type="entry name" value="Alkaline Phosphatase, subunit A"/>
    <property type="match status" value="1"/>
</dbReference>
<organism evidence="9 10">
    <name type="scientific">Jeotgalibaca porci</name>
    <dbReference type="NCBI Taxonomy" id="1868793"/>
    <lineage>
        <taxon>Bacteria</taxon>
        <taxon>Bacillati</taxon>
        <taxon>Bacillota</taxon>
        <taxon>Bacilli</taxon>
        <taxon>Lactobacillales</taxon>
        <taxon>Carnobacteriaceae</taxon>
        <taxon>Jeotgalibaca</taxon>
    </lineage>
</organism>
<comment type="subcellular location">
    <subcellularLocation>
        <location evidence="1">Cell membrane</location>
        <topology evidence="1">Multi-pass membrane protein</topology>
    </subcellularLocation>
</comment>
<dbReference type="CDD" id="cd16015">
    <property type="entry name" value="LTA_synthase"/>
    <property type="match status" value="1"/>
</dbReference>
<dbReference type="InterPro" id="IPR050448">
    <property type="entry name" value="OpgB/LTA_synthase_biosynth"/>
</dbReference>
<dbReference type="RefSeq" id="WP_166062254.1">
    <property type="nucleotide sequence ID" value="NZ_CP049889.1"/>
</dbReference>
<evidence type="ECO:0000256" key="4">
    <source>
        <dbReference type="ARBA" id="ARBA00022692"/>
    </source>
</evidence>
<keyword evidence="9" id="KW-0378">Hydrolase</keyword>
<dbReference type="EMBL" id="CP049889">
    <property type="protein sequence ID" value="QIK51203.1"/>
    <property type="molecule type" value="Genomic_DNA"/>
</dbReference>
<feature type="transmembrane region" description="Helical" evidence="7">
    <location>
        <begin position="73"/>
        <end position="90"/>
    </location>
</feature>
<dbReference type="GeneID" id="94552333"/>
<keyword evidence="6 7" id="KW-0472">Membrane</keyword>
<evidence type="ECO:0000313" key="10">
    <source>
        <dbReference type="Proteomes" id="UP000501830"/>
    </source>
</evidence>
<evidence type="ECO:0000313" key="9">
    <source>
        <dbReference type="EMBL" id="QIK51203.1"/>
    </source>
</evidence>
<evidence type="ECO:0000256" key="2">
    <source>
        <dbReference type="ARBA" id="ARBA00004936"/>
    </source>
</evidence>
<feature type="transmembrane region" description="Helical" evidence="7">
    <location>
        <begin position="123"/>
        <end position="143"/>
    </location>
</feature>
<evidence type="ECO:0000256" key="1">
    <source>
        <dbReference type="ARBA" id="ARBA00004651"/>
    </source>
</evidence>
<keyword evidence="10" id="KW-1185">Reference proteome</keyword>
<evidence type="ECO:0000259" key="8">
    <source>
        <dbReference type="Pfam" id="PF00884"/>
    </source>
</evidence>
<keyword evidence="3" id="KW-1003">Cell membrane</keyword>
<reference evidence="9 10" key="1">
    <citation type="journal article" date="2017" name="Int. J. Syst. Evol. Microbiol.">
        <title>Jeotgalibaca porci sp. nov. and Jeotgalibaca arthritidis sp. nov., isolated from pigs, and emended description of the genus Jeotgalibaca.</title>
        <authorList>
            <person name="Zamora L."/>
            <person name="Perez-Sancho M."/>
            <person name="Dominguez L."/>
            <person name="Fernandez-Garayzabal J.F."/>
            <person name="Vela A.I."/>
        </authorList>
    </citation>
    <scope>NUCLEOTIDE SEQUENCE [LARGE SCALE GENOMIC DNA]</scope>
    <source>
        <strain evidence="9 10">CCUG 69148</strain>
    </source>
</reference>
<feature type="transmembrane region" description="Helical" evidence="7">
    <location>
        <begin position="155"/>
        <end position="172"/>
    </location>
</feature>
<evidence type="ECO:0000256" key="5">
    <source>
        <dbReference type="ARBA" id="ARBA00022989"/>
    </source>
</evidence>
<proteinExistence type="predicted"/>
<comment type="pathway">
    <text evidence="2">Cell wall biogenesis; lipoteichoic acid biosynthesis.</text>
</comment>
<dbReference type="SUPFAM" id="SSF53649">
    <property type="entry name" value="Alkaline phosphatase-like"/>
    <property type="match status" value="1"/>
</dbReference>
<dbReference type="GO" id="GO:0016740">
    <property type="term" value="F:transferase activity"/>
    <property type="evidence" value="ECO:0007669"/>
    <property type="project" value="UniProtKB-KW"/>
</dbReference>
<dbReference type="KEGG" id="jpo:G7058_03515"/>
<name>A0A6G7WG25_9LACT</name>
<keyword evidence="9" id="KW-0808">Transferase</keyword>
<dbReference type="PANTHER" id="PTHR47371">
    <property type="entry name" value="LIPOTEICHOIC ACID SYNTHASE"/>
    <property type="match status" value="1"/>
</dbReference>
<dbReference type="PANTHER" id="PTHR47371:SF3">
    <property type="entry name" value="PHOSPHOGLYCEROL TRANSFERASE I"/>
    <property type="match status" value="1"/>
</dbReference>
<accession>A0A6G7WG25</accession>
<feature type="transmembrane region" description="Helical" evidence="7">
    <location>
        <begin position="52"/>
        <end position="68"/>
    </location>
</feature>
<evidence type="ECO:0000256" key="7">
    <source>
        <dbReference type="SAM" id="Phobius"/>
    </source>
</evidence>
<gene>
    <name evidence="9" type="ORF">G7058_03515</name>
</gene>
<dbReference type="GO" id="GO:0016787">
    <property type="term" value="F:hydrolase activity"/>
    <property type="evidence" value="ECO:0007669"/>
    <property type="project" value="UniProtKB-KW"/>
</dbReference>
<keyword evidence="5 7" id="KW-1133">Transmembrane helix</keyword>
<dbReference type="Proteomes" id="UP000501830">
    <property type="component" value="Chromosome"/>
</dbReference>